<keyword evidence="1" id="KW-0808">Transferase</keyword>
<evidence type="ECO:0000256" key="1">
    <source>
        <dbReference type="ARBA" id="ARBA00022679"/>
    </source>
</evidence>
<dbReference type="KEGG" id="spu:100889387"/>
<organism evidence="5 6">
    <name type="scientific">Strongylocentrotus purpuratus</name>
    <name type="common">Purple sea urchin</name>
    <dbReference type="NCBI Taxonomy" id="7668"/>
    <lineage>
        <taxon>Eukaryota</taxon>
        <taxon>Metazoa</taxon>
        <taxon>Echinodermata</taxon>
        <taxon>Eleutherozoa</taxon>
        <taxon>Echinozoa</taxon>
        <taxon>Echinoidea</taxon>
        <taxon>Euechinoidea</taxon>
        <taxon>Echinacea</taxon>
        <taxon>Camarodonta</taxon>
        <taxon>Echinidea</taxon>
        <taxon>Strongylocentrotidae</taxon>
        <taxon>Strongylocentrotus</taxon>
    </lineage>
</organism>
<dbReference type="FunFam" id="3.40.50.300:FF:003780">
    <property type="entry name" value="Uncharacterized protein"/>
    <property type="match status" value="1"/>
</dbReference>
<evidence type="ECO:0000259" key="4">
    <source>
        <dbReference type="Pfam" id="PF00685"/>
    </source>
</evidence>
<protein>
    <recommendedName>
        <fullName evidence="4">Sulfotransferase domain-containing protein</fullName>
    </recommendedName>
</protein>
<dbReference type="Gene3D" id="3.40.50.300">
    <property type="entry name" value="P-loop containing nucleotide triphosphate hydrolases"/>
    <property type="match status" value="1"/>
</dbReference>
<reference evidence="6" key="1">
    <citation type="submission" date="2015-02" db="EMBL/GenBank/DDBJ databases">
        <title>Genome sequencing for Strongylocentrotus purpuratus.</title>
        <authorList>
            <person name="Murali S."/>
            <person name="Liu Y."/>
            <person name="Vee V."/>
            <person name="English A."/>
            <person name="Wang M."/>
            <person name="Skinner E."/>
            <person name="Han Y."/>
            <person name="Muzny D.M."/>
            <person name="Worley K.C."/>
            <person name="Gibbs R.A."/>
        </authorList>
    </citation>
    <scope>NUCLEOTIDE SEQUENCE</scope>
</reference>
<dbReference type="Proteomes" id="UP000007110">
    <property type="component" value="Unassembled WGS sequence"/>
</dbReference>
<dbReference type="GeneID" id="100889387"/>
<dbReference type="Pfam" id="PF00685">
    <property type="entry name" value="Sulfotransfer_1"/>
    <property type="match status" value="1"/>
</dbReference>
<dbReference type="InterPro" id="IPR000863">
    <property type="entry name" value="Sulfotransferase_dom"/>
</dbReference>
<evidence type="ECO:0000256" key="3">
    <source>
        <dbReference type="PIRSR" id="PIRSR637359-2"/>
    </source>
</evidence>
<name>A0A7M7GPW8_STRPU</name>
<dbReference type="InParanoid" id="A0A7M7GPW8"/>
<keyword evidence="2" id="KW-0325">Glycoprotein</keyword>
<feature type="binding site" evidence="3">
    <location>
        <position position="184"/>
    </location>
    <ligand>
        <name>3'-phosphoadenylyl sulfate</name>
        <dbReference type="ChEBI" id="CHEBI:58339"/>
    </ligand>
</feature>
<feature type="domain" description="Sulfotransferase" evidence="4">
    <location>
        <begin position="93"/>
        <end position="313"/>
    </location>
</feature>
<dbReference type="InterPro" id="IPR037359">
    <property type="entry name" value="NST/OST"/>
</dbReference>
<evidence type="ECO:0000313" key="6">
    <source>
        <dbReference type="Proteomes" id="UP000007110"/>
    </source>
</evidence>
<dbReference type="OrthoDB" id="411451at2759"/>
<dbReference type="PANTHER" id="PTHR10605">
    <property type="entry name" value="HEPARAN SULFATE SULFOTRANSFERASE"/>
    <property type="match status" value="1"/>
</dbReference>
<accession>A0A7M7GPW8</accession>
<dbReference type="GO" id="GO:0008467">
    <property type="term" value="F:[heparan sulfate]-glucosamine 3-sulfotransferase activity"/>
    <property type="evidence" value="ECO:0000318"/>
    <property type="project" value="GO_Central"/>
</dbReference>
<evidence type="ECO:0000256" key="2">
    <source>
        <dbReference type="ARBA" id="ARBA00023180"/>
    </source>
</evidence>
<keyword evidence="6" id="KW-1185">Reference proteome</keyword>
<evidence type="ECO:0000313" key="5">
    <source>
        <dbReference type="EnsemblMetazoa" id="XP_003726767"/>
    </source>
</evidence>
<dbReference type="OMA" id="FENSCRY"/>
<dbReference type="InterPro" id="IPR027417">
    <property type="entry name" value="P-loop_NTPase"/>
</dbReference>
<sequence length="391" mass="45118">MSSRLYFFAVCFGCLILAAIISFTRIYAVICNKSESILNYRGKSLALKTPQRHYSQEGGSLHGGKCHTISSDWVQHLKSSKELDSLGCKQKLPKVLIIGARTSGTRTLNRILGFHPQLATAAYEVKFFDKNYHRGSEWYRSQMPFSTPDQITLESTEGYMYHRNASLRVSKTLGDDIKVIIMLRDPVARSISDYLLTRHRIYDSKMTSAHYKRVFKESRSLDRLLVSGKGKHGRRGSTKMSYTIEDTFEKTVLKNPDLVSHKNIFIADSLYVYYLRSWVKKFTPNHILEVNAEKFARKPGETLAKVEEFLGVRPFFRPDYFKFNMNTSTFCLQKPQSICMPRLPVEYPVISEDAISKLRGHFENSCRYLFLLLKHYSELIGDIPLNYHPIE</sequence>
<dbReference type="SUPFAM" id="SSF52540">
    <property type="entry name" value="P-loop containing nucleoside triphosphate hydrolases"/>
    <property type="match status" value="1"/>
</dbReference>
<dbReference type="PANTHER" id="PTHR10605:SF72">
    <property type="entry name" value="HEPARAN SULFATE 3-O SULFOTRANSFERASE-B, ISOFORM A"/>
    <property type="match status" value="1"/>
</dbReference>
<dbReference type="AlphaFoldDB" id="A0A7M7GPW8"/>
<reference evidence="5" key="2">
    <citation type="submission" date="2021-01" db="UniProtKB">
        <authorList>
            <consortium name="EnsemblMetazoa"/>
        </authorList>
    </citation>
    <scope>IDENTIFICATION</scope>
</reference>
<dbReference type="RefSeq" id="XP_003726767.2">
    <property type="nucleotide sequence ID" value="XM_003726719.3"/>
</dbReference>
<proteinExistence type="predicted"/>
<feature type="binding site" evidence="3">
    <location>
        <position position="192"/>
    </location>
    <ligand>
        <name>3'-phosphoadenylyl sulfate</name>
        <dbReference type="ChEBI" id="CHEBI:58339"/>
    </ligand>
</feature>
<dbReference type="EnsemblMetazoa" id="XM_003726719">
    <property type="protein sequence ID" value="XP_003726767"/>
    <property type="gene ID" value="LOC100889387"/>
</dbReference>